<dbReference type="OrthoDB" id="5432209at2"/>
<evidence type="ECO:0000256" key="2">
    <source>
        <dbReference type="SAM" id="SignalP"/>
    </source>
</evidence>
<proteinExistence type="predicted"/>
<dbReference type="STRING" id="1167006.UWK_03078"/>
<dbReference type="EMBL" id="CP003985">
    <property type="protein sequence ID" value="AGF79607.1"/>
    <property type="molecule type" value="Genomic_DNA"/>
</dbReference>
<evidence type="ECO:0008006" key="5">
    <source>
        <dbReference type="Google" id="ProtNLM"/>
    </source>
</evidence>
<protein>
    <recommendedName>
        <fullName evidence="5">Magnesium transporter MgtE intracellular domain-containing protein</fullName>
    </recommendedName>
</protein>
<dbReference type="SUPFAM" id="SSF158791">
    <property type="entry name" value="MgtE N-terminal domain-like"/>
    <property type="match status" value="1"/>
</dbReference>
<gene>
    <name evidence="3" type="ordered locus">UWK_03078</name>
</gene>
<evidence type="ECO:0000256" key="1">
    <source>
        <dbReference type="SAM" id="Coils"/>
    </source>
</evidence>
<evidence type="ECO:0000313" key="4">
    <source>
        <dbReference type="Proteomes" id="UP000011721"/>
    </source>
</evidence>
<name>M1PDD3_DESSD</name>
<keyword evidence="2" id="KW-0732">Signal</keyword>
<reference evidence="4" key="1">
    <citation type="journal article" date="2013" name="Stand. Genomic Sci.">
        <title>Complete genome sequence of Desulfocapsa sulfexigens, a marine deltaproteobacterium specialized in disproportionating inorganic sulfur compounds.</title>
        <authorList>
            <person name="Finster K.W."/>
            <person name="Kjeldsen K.U."/>
            <person name="Kube M."/>
            <person name="Reinhardt R."/>
            <person name="Mussmann M."/>
            <person name="Amann R."/>
            <person name="Schreiber L."/>
        </authorList>
    </citation>
    <scope>NUCLEOTIDE SEQUENCE [LARGE SCALE GENOMIC DNA]</scope>
    <source>
        <strain evidence="4">DSM 10523 / SB164P1</strain>
    </source>
</reference>
<dbReference type="eggNOG" id="COG3334">
    <property type="taxonomic scope" value="Bacteria"/>
</dbReference>
<feature type="chain" id="PRO_5004016165" description="Magnesium transporter MgtE intracellular domain-containing protein" evidence="2">
    <location>
        <begin position="27"/>
        <end position="194"/>
    </location>
</feature>
<feature type="coiled-coil region" evidence="1">
    <location>
        <begin position="56"/>
        <end position="128"/>
    </location>
</feature>
<keyword evidence="4" id="KW-1185">Reference proteome</keyword>
<organism evidence="3 4">
    <name type="scientific">Desulfocapsa sulfexigens (strain DSM 10523 / SB164P1)</name>
    <dbReference type="NCBI Taxonomy" id="1167006"/>
    <lineage>
        <taxon>Bacteria</taxon>
        <taxon>Pseudomonadati</taxon>
        <taxon>Thermodesulfobacteriota</taxon>
        <taxon>Desulfobulbia</taxon>
        <taxon>Desulfobulbales</taxon>
        <taxon>Desulfocapsaceae</taxon>
        <taxon>Desulfocapsa</taxon>
    </lineage>
</organism>
<feature type="signal peptide" evidence="2">
    <location>
        <begin position="1"/>
        <end position="26"/>
    </location>
</feature>
<sequence length="194" mass="21856">MFTKTNTYLLVSLLLSLSASSSVCLAADPEPPPAVTTKDVDKAMPVTEKIKTDFQSVEERRLYAILQNERDNLEEEKKVLVFKEKELKTLQIEADKKLKLLDEKLAELRALQGKIEELLKEKDIQEQQKTKDLSLIYAKMTPDRAALAMATLDEQLAADLLANMKVKSAAKILDRMDKAKASQLSETFTTIKVE</sequence>
<dbReference type="RefSeq" id="WP_015405291.1">
    <property type="nucleotide sequence ID" value="NC_020304.1"/>
</dbReference>
<keyword evidence="1" id="KW-0175">Coiled coil</keyword>
<dbReference type="HOGENOM" id="CLU_1400552_0_0_7"/>
<accession>M1PDD3</accession>
<dbReference type="KEGG" id="dsf:UWK_03078"/>
<dbReference type="Proteomes" id="UP000011721">
    <property type="component" value="Chromosome"/>
</dbReference>
<evidence type="ECO:0000313" key="3">
    <source>
        <dbReference type="EMBL" id="AGF79607.1"/>
    </source>
</evidence>
<dbReference type="AlphaFoldDB" id="M1PDD3"/>